<comment type="caution">
    <text evidence="3">The sequence shown here is derived from an EMBL/GenBank/DDBJ whole genome shotgun (WGS) entry which is preliminary data.</text>
</comment>
<name>A0AA47NED2_MERPO</name>
<dbReference type="Gene3D" id="1.10.4020.10">
    <property type="entry name" value="DNA breaking-rejoining enzymes"/>
    <property type="match status" value="1"/>
</dbReference>
<feature type="compositionally biased region" description="Gly residues" evidence="1">
    <location>
        <begin position="664"/>
        <end position="679"/>
    </location>
</feature>
<dbReference type="InterPro" id="IPR001969">
    <property type="entry name" value="Aspartic_peptidase_AS"/>
</dbReference>
<dbReference type="SUPFAM" id="SSF47353">
    <property type="entry name" value="Retrovirus capsid dimerization domain-like"/>
    <property type="match status" value="1"/>
</dbReference>
<feature type="region of interest" description="Disordered" evidence="1">
    <location>
        <begin position="518"/>
        <end position="585"/>
    </location>
</feature>
<dbReference type="Pfam" id="PF02023">
    <property type="entry name" value="SCAN"/>
    <property type="match status" value="1"/>
</dbReference>
<feature type="domain" description="SCAN box" evidence="2">
    <location>
        <begin position="286"/>
        <end position="360"/>
    </location>
</feature>
<dbReference type="Proteomes" id="UP001174136">
    <property type="component" value="Unassembled WGS sequence"/>
</dbReference>
<organism evidence="3 4">
    <name type="scientific">Merluccius polli</name>
    <name type="common">Benguela hake</name>
    <name type="synonym">Merluccius cadenati</name>
    <dbReference type="NCBI Taxonomy" id="89951"/>
    <lineage>
        <taxon>Eukaryota</taxon>
        <taxon>Metazoa</taxon>
        <taxon>Chordata</taxon>
        <taxon>Craniata</taxon>
        <taxon>Vertebrata</taxon>
        <taxon>Euteleostomi</taxon>
        <taxon>Actinopterygii</taxon>
        <taxon>Neopterygii</taxon>
        <taxon>Teleostei</taxon>
        <taxon>Neoteleostei</taxon>
        <taxon>Acanthomorphata</taxon>
        <taxon>Zeiogadaria</taxon>
        <taxon>Gadariae</taxon>
        <taxon>Gadiformes</taxon>
        <taxon>Gadoidei</taxon>
        <taxon>Merlucciidae</taxon>
        <taxon>Merluccius</taxon>
    </lineage>
</organism>
<feature type="region of interest" description="Disordered" evidence="1">
    <location>
        <begin position="1"/>
        <end position="30"/>
    </location>
</feature>
<proteinExistence type="predicted"/>
<evidence type="ECO:0000259" key="2">
    <source>
        <dbReference type="PROSITE" id="PS50804"/>
    </source>
</evidence>
<dbReference type="InterPro" id="IPR021109">
    <property type="entry name" value="Peptidase_aspartic_dom_sf"/>
</dbReference>
<keyword evidence="4" id="KW-1185">Reference proteome</keyword>
<dbReference type="GO" id="GO:0006508">
    <property type="term" value="P:proteolysis"/>
    <property type="evidence" value="ECO:0007669"/>
    <property type="project" value="InterPro"/>
</dbReference>
<feature type="region of interest" description="Disordered" evidence="1">
    <location>
        <begin position="649"/>
        <end position="679"/>
    </location>
</feature>
<dbReference type="PROSITE" id="PS00141">
    <property type="entry name" value="ASP_PROTEASE"/>
    <property type="match status" value="1"/>
</dbReference>
<dbReference type="EMBL" id="JAOPHQ010000004">
    <property type="protein sequence ID" value="KAK0156527.1"/>
    <property type="molecule type" value="Genomic_DNA"/>
</dbReference>
<sequence length="679" mass="74238">MTHFPRRTPLADRPLHRLRTRPCTDPRLSDIPPARRTLVRLRARLCTDPRLSDIPPSRRTLDRLRTRPRAPNPTLNHRRRVQCLSPLRTDPPSAAAAFSPLSPSPESPINWINCEIGVDNQLFFNTGLVAPLLLPEVATYDGECGQRIKQTSIEKQAHQIPDMATPPDYSAMLGQLMEMQKAQQEHHTALVNRLLDRDQGRPIQLARFLVKQTEADDVETFLLTFERTATREGWPRAQWTDLIAPFLSGAAQSAYQDLCMEQAVSYEELKAEIQKRLGHTLLSRAQRVHDWTFNPAEPPPGQMYELTRLTNRWLVSEPSGPGPVERVVMDRYLRALPYEGQKLACQSNPQSAEQLVTLVEGYLAAHAVLRPGRGAKTLLQLRGGGTPVLGVPPPPGCGHADSVIRLQSPEALRSPHGLLGPDGRPSAVTPVRLNGRDASALLDSGSAVTLARPEYAPGPLLPGKLAVTCIHGETRQYPTASVSMQTTKGVGLVPELPVEVLIGRDAALFPALWRSLAGRDGERSQPHSRRSRHSPPLCGFQEGEPGNSTDPLSEVPAAERAEEETRATGPERGPLSPDEDGNDLLEMFPLGSDAPPLPARLTGRFGAAQLEDPNLTSALSQVAVVDGQPVQGIRRDQERHLCEAEQLKPLALMRGESIKAGRSGPNGEGVAGEKYGGSK</sequence>
<dbReference type="PROSITE" id="PS50804">
    <property type="entry name" value="SCAN_BOX"/>
    <property type="match status" value="1"/>
</dbReference>
<feature type="compositionally biased region" description="Basic and acidic residues" evidence="1">
    <location>
        <begin position="557"/>
        <end position="566"/>
    </location>
</feature>
<protein>
    <recommendedName>
        <fullName evidence="2">SCAN box domain-containing protein</fullName>
    </recommendedName>
</protein>
<dbReference type="InterPro" id="IPR003309">
    <property type="entry name" value="SCAN_dom"/>
</dbReference>
<accession>A0AA47NED2</accession>
<dbReference type="PANTHER" id="PTHR46888">
    <property type="entry name" value="ZINC KNUCKLE DOMAINCONTAINING PROTEIN-RELATED"/>
    <property type="match status" value="1"/>
</dbReference>
<dbReference type="SUPFAM" id="SSF50630">
    <property type="entry name" value="Acid proteases"/>
    <property type="match status" value="1"/>
</dbReference>
<evidence type="ECO:0000256" key="1">
    <source>
        <dbReference type="SAM" id="MobiDB-lite"/>
    </source>
</evidence>
<reference evidence="3" key="1">
    <citation type="journal article" date="2023" name="Front. Mar. Sci.">
        <title>A new Merluccius polli reference genome to investigate the effects of global change in West African waters.</title>
        <authorList>
            <person name="Mateo J.L."/>
            <person name="Blanco-Fernandez C."/>
            <person name="Garcia-Vazquez E."/>
            <person name="Machado-Schiaffino G."/>
        </authorList>
    </citation>
    <scope>NUCLEOTIDE SEQUENCE</scope>
    <source>
        <strain evidence="3">C29</strain>
        <tissue evidence="3">Fin</tissue>
    </source>
</reference>
<dbReference type="GO" id="GO:0004190">
    <property type="term" value="F:aspartic-type endopeptidase activity"/>
    <property type="evidence" value="ECO:0007669"/>
    <property type="project" value="InterPro"/>
</dbReference>
<dbReference type="PANTHER" id="PTHR46888:SF15">
    <property type="entry name" value="ZINC FINGER AND SCAN DOMAIN-CONTAINING PROTEIN 12-LIKE"/>
    <property type="match status" value="1"/>
</dbReference>
<evidence type="ECO:0000313" key="4">
    <source>
        <dbReference type="Proteomes" id="UP001174136"/>
    </source>
</evidence>
<dbReference type="AlphaFoldDB" id="A0AA47NED2"/>
<gene>
    <name evidence="3" type="ORF">N1851_000196</name>
</gene>
<evidence type="ECO:0000313" key="3">
    <source>
        <dbReference type="EMBL" id="KAK0156527.1"/>
    </source>
</evidence>
<dbReference type="InterPro" id="IPR038269">
    <property type="entry name" value="SCAN_sf"/>
</dbReference>